<dbReference type="Proteomes" id="UP001652623">
    <property type="component" value="Chromosome 2"/>
</dbReference>
<evidence type="ECO:0000256" key="5">
    <source>
        <dbReference type="ARBA" id="ARBA00022840"/>
    </source>
</evidence>
<dbReference type="RefSeq" id="XP_024929650.3">
    <property type="nucleotide sequence ID" value="XM_025073882.3"/>
</dbReference>
<feature type="domain" description="Disease resistance protein winged helix" evidence="8">
    <location>
        <begin position="468"/>
        <end position="534"/>
    </location>
</feature>
<dbReference type="InterPro" id="IPR056789">
    <property type="entry name" value="LRR_R13L1-DRL21"/>
</dbReference>
<evidence type="ECO:0000313" key="11">
    <source>
        <dbReference type="Proteomes" id="UP001652623"/>
    </source>
</evidence>
<reference evidence="11 12" key="1">
    <citation type="submission" date="2025-05" db="UniProtKB">
        <authorList>
            <consortium name="RefSeq"/>
        </authorList>
    </citation>
    <scope>NUCLEOTIDE SEQUENCE [LARGE SCALE GENOMIC DNA]</scope>
    <source>
        <tissue evidence="12 13">Seedling</tissue>
    </source>
</reference>
<dbReference type="InterPro" id="IPR042197">
    <property type="entry name" value="Apaf_helical"/>
</dbReference>
<evidence type="ECO:0000259" key="6">
    <source>
        <dbReference type="Pfam" id="PF00931"/>
    </source>
</evidence>
<evidence type="ECO:0000313" key="16">
    <source>
        <dbReference type="RefSeq" id="XP_024929647.3"/>
    </source>
</evidence>
<accession>A0A6P6G7G1</accession>
<evidence type="ECO:0000313" key="19">
    <source>
        <dbReference type="RefSeq" id="XP_024929650.3"/>
    </source>
</evidence>
<keyword evidence="11" id="KW-1185">Reference proteome</keyword>
<dbReference type="InterPro" id="IPR041118">
    <property type="entry name" value="Rx_N"/>
</dbReference>
<dbReference type="RefSeq" id="XP_024929648.3">
    <property type="nucleotide sequence ID" value="XM_025073880.3"/>
</dbReference>
<dbReference type="Gene3D" id="3.40.50.300">
    <property type="entry name" value="P-loop containing nucleotide triphosphate hydrolases"/>
    <property type="match status" value="1"/>
</dbReference>
<protein>
    <submittedName>
        <fullName evidence="12 13">Disease resistance RPP13-like protein 1 isoform X1</fullName>
    </submittedName>
</protein>
<proteinExistence type="predicted"/>
<dbReference type="RefSeq" id="XP_024929647.3">
    <property type="nucleotide sequence ID" value="XM_025073879.3"/>
</dbReference>
<dbReference type="InterPro" id="IPR027417">
    <property type="entry name" value="P-loop_NTPase"/>
</dbReference>
<dbReference type="Pfam" id="PF18052">
    <property type="entry name" value="Rx_N"/>
    <property type="match status" value="1"/>
</dbReference>
<gene>
    <name evidence="12 13 14 15 16 17 18 19 20" type="primary">LOC107419294</name>
</gene>
<dbReference type="Pfam" id="PF23559">
    <property type="entry name" value="WHD_DRP"/>
    <property type="match status" value="1"/>
</dbReference>
<evidence type="ECO:0000256" key="2">
    <source>
        <dbReference type="ARBA" id="ARBA00022737"/>
    </source>
</evidence>
<evidence type="ECO:0000256" key="1">
    <source>
        <dbReference type="ARBA" id="ARBA00022614"/>
    </source>
</evidence>
<evidence type="ECO:0000259" key="8">
    <source>
        <dbReference type="Pfam" id="PF23559"/>
    </source>
</evidence>
<dbReference type="SUPFAM" id="SSF52540">
    <property type="entry name" value="P-loop containing nucleoside triphosphate hydrolases"/>
    <property type="match status" value="1"/>
</dbReference>
<organism evidence="11 19">
    <name type="scientific">Ziziphus jujuba</name>
    <name type="common">Chinese jujube</name>
    <name type="synonym">Ziziphus sativa</name>
    <dbReference type="NCBI Taxonomy" id="326968"/>
    <lineage>
        <taxon>Eukaryota</taxon>
        <taxon>Viridiplantae</taxon>
        <taxon>Streptophyta</taxon>
        <taxon>Embryophyta</taxon>
        <taxon>Tracheophyta</taxon>
        <taxon>Spermatophyta</taxon>
        <taxon>Magnoliopsida</taxon>
        <taxon>eudicotyledons</taxon>
        <taxon>Gunneridae</taxon>
        <taxon>Pentapetalae</taxon>
        <taxon>rosids</taxon>
        <taxon>fabids</taxon>
        <taxon>Rosales</taxon>
        <taxon>Rhamnaceae</taxon>
        <taxon>Paliureae</taxon>
        <taxon>Ziziphus</taxon>
    </lineage>
</organism>
<feature type="domain" description="Disease resistance N-terminal" evidence="7">
    <location>
        <begin position="64"/>
        <end position="136"/>
    </location>
</feature>
<dbReference type="InterPro" id="IPR036388">
    <property type="entry name" value="WH-like_DNA-bd_sf"/>
</dbReference>
<dbReference type="SMART" id="SM00369">
    <property type="entry name" value="LRR_TYP"/>
    <property type="match status" value="3"/>
</dbReference>
<dbReference type="InterPro" id="IPR058922">
    <property type="entry name" value="WHD_DRP"/>
</dbReference>
<dbReference type="Pfam" id="PF25019">
    <property type="entry name" value="LRR_R13L1-DRL21"/>
    <property type="match status" value="1"/>
</dbReference>
<keyword evidence="3" id="KW-0547">Nucleotide-binding</keyword>
<evidence type="ECO:0000313" key="20">
    <source>
        <dbReference type="RefSeq" id="XP_048330400.2"/>
    </source>
</evidence>
<evidence type="ECO:0000259" key="7">
    <source>
        <dbReference type="Pfam" id="PF18052"/>
    </source>
</evidence>
<evidence type="ECO:0000259" key="10">
    <source>
        <dbReference type="Pfam" id="PF25019"/>
    </source>
</evidence>
<dbReference type="PANTHER" id="PTHR36766">
    <property type="entry name" value="PLANT BROAD-SPECTRUM MILDEW RESISTANCE PROTEIN RPW8"/>
    <property type="match status" value="1"/>
</dbReference>
<dbReference type="Pfam" id="PF23598">
    <property type="entry name" value="LRR_14"/>
    <property type="match status" value="1"/>
</dbReference>
<dbReference type="GO" id="GO:0043531">
    <property type="term" value="F:ADP binding"/>
    <property type="evidence" value="ECO:0007669"/>
    <property type="project" value="InterPro"/>
</dbReference>
<dbReference type="RefSeq" id="XP_015883525.4">
    <property type="nucleotide sequence ID" value="XM_016028039.4"/>
</dbReference>
<dbReference type="PRINTS" id="PR00364">
    <property type="entry name" value="DISEASERSIST"/>
</dbReference>
<evidence type="ECO:0000313" key="18">
    <source>
        <dbReference type="RefSeq" id="XP_024929649.3"/>
    </source>
</evidence>
<dbReference type="Gene3D" id="1.10.8.430">
    <property type="entry name" value="Helical domain of apoptotic protease-activating factors"/>
    <property type="match status" value="1"/>
</dbReference>
<dbReference type="InterPro" id="IPR002182">
    <property type="entry name" value="NB-ARC"/>
</dbReference>
<dbReference type="GO" id="GO:0051707">
    <property type="term" value="P:response to other organism"/>
    <property type="evidence" value="ECO:0007669"/>
    <property type="project" value="UniProtKB-ARBA"/>
</dbReference>
<dbReference type="PANTHER" id="PTHR36766:SF40">
    <property type="entry name" value="DISEASE RESISTANCE PROTEIN RGA3"/>
    <property type="match status" value="1"/>
</dbReference>
<evidence type="ECO:0000313" key="13">
    <source>
        <dbReference type="RefSeq" id="XP_015883526.4"/>
    </source>
</evidence>
<dbReference type="RefSeq" id="XP_015883529.4">
    <property type="nucleotide sequence ID" value="XM_016028043.4"/>
</dbReference>
<feature type="domain" description="Disease resistance R13L4/SHOC-2-like LRR" evidence="9">
    <location>
        <begin position="598"/>
        <end position="685"/>
    </location>
</feature>
<dbReference type="GO" id="GO:0005524">
    <property type="term" value="F:ATP binding"/>
    <property type="evidence" value="ECO:0007669"/>
    <property type="project" value="UniProtKB-KW"/>
</dbReference>
<dbReference type="InterPro" id="IPR032675">
    <property type="entry name" value="LRR_dom_sf"/>
</dbReference>
<dbReference type="RefSeq" id="XP_024929649.3">
    <property type="nucleotide sequence ID" value="XM_025073881.3"/>
</dbReference>
<evidence type="ECO:0000259" key="9">
    <source>
        <dbReference type="Pfam" id="PF23598"/>
    </source>
</evidence>
<dbReference type="KEGG" id="zju:107419294"/>
<keyword evidence="4" id="KW-0611">Plant defense</keyword>
<keyword evidence="1" id="KW-0433">Leucine-rich repeat</keyword>
<evidence type="ECO:0000313" key="14">
    <source>
        <dbReference type="RefSeq" id="XP_015883528.4"/>
    </source>
</evidence>
<feature type="domain" description="NB-ARC" evidence="6">
    <location>
        <begin position="211"/>
        <end position="385"/>
    </location>
</feature>
<evidence type="ECO:0000313" key="12">
    <source>
        <dbReference type="RefSeq" id="XP_015883525.4"/>
    </source>
</evidence>
<dbReference type="GO" id="GO:0006952">
    <property type="term" value="P:defense response"/>
    <property type="evidence" value="ECO:0007669"/>
    <property type="project" value="UniProtKB-KW"/>
</dbReference>
<keyword evidence="2" id="KW-0677">Repeat</keyword>
<dbReference type="Pfam" id="PF00931">
    <property type="entry name" value="NB-ARC"/>
    <property type="match status" value="1"/>
</dbReference>
<dbReference type="SUPFAM" id="SSF52058">
    <property type="entry name" value="L domain-like"/>
    <property type="match status" value="2"/>
</dbReference>
<dbReference type="AlphaFoldDB" id="A0A6P6G7G1"/>
<name>A0A6P6G7G1_ZIZJJ</name>
<dbReference type="InterPro" id="IPR003591">
    <property type="entry name" value="Leu-rich_rpt_typical-subtyp"/>
</dbReference>
<sequence>MIIALSYTVRLFLVYLIIVRIHYEFQASHFLSVRVHHFFVGGAFLEVSLEVLSGRIHSIIGFVRRSKVDPRLLNKLEIMLLSVKGVLNDAEKKQVTDSAVRQWLQKLNDAIHDAEDLVDEINTEALRCQIEGNHSQSSRTGAFLFKVCNFFLSRLNVKDVEHRIKNILNTLEYIVEKKKHLGLSEGVEPITSFRRSCATALVEESDIYGRDADKQAIIDFLLSEASEKLSVIPIVGMGGIGKTTLAQLVYQEIDDKVMEKPFENKAWITVSEESDVFRLTKKIYEAVTNSANSTFKETFQLQLKLKELLDSKKFLLVLDDVWNVDYRRWCDLRSSFESLAHGSKIIVTTRNTKVASDLGTVPKHDLQILSVEDCWKLFKKHAFDNVDPSANLDLEVIGRQIVQKCNGLPLAVKSLGSLLHSVQDLKDWENVLKNDIWDLPECDILPALWLSYNYLPSHLKRCFAYCSIFPKDYVIEKKKLILLWMAQDLLQPHKRKIPEEVGKEYFDHLVSRSFFNYNGNGEFTTMHDLVNDLAMFVSGKCCLRLEDNNSDVPIKETRHFSYLGCSTYGEKNIKDLYENKVLRTLINLETHKVSVRDTTQNFEHLQSMQFLRVLSLSKRILRIEVPRMKLNSIGNLKLLRYLDLSYFKVEEIPDSIGTLYNLQTFLLRFCCGFTSLPDSVGNLKHLRYLDLSRTPIERLPDTICQLHELHTLILRGCWKFTHLPTNTATLVNLRNLDINWTMLTEMPTQMSNLNNLQTLTNFIVGKNTGSNIMELGKLKDLHGCLRISGLENILNVEDVYSEANLIDKKNITELELKWNGYIDDSQKGQMVLDRLRPHSDLEVLSIENYGGTRFSDWVGHPSFSCMKSVKLVGCENCYMVPPLGQLPSLEHLEIKRLDKLRRIGDEFYSDSSSCSLITKPFKSLKSLKISSMAEWEEWALVEVDGGVFTDLKELWLWDCPKLKGSCLPDYLPSLETLKIRKSTQLVASLSRCRYPSLHLLGIENCPKMKTFPGAIILPSEIQRIKIDDCAELVSLSEEGWPANLKSLEIENCQHTMQWNLGMLTSLTSLDIGSIFEEMEAFPKEEGQLPTTLTSLSLFALNALKSLNGSALQRLTSLQYLSIFGCDHIQCLPQQGLPTTLTSLGLWSLPNLKSLNGDTFRHLTSLQYLTIQDCPQLHCLPRERLPESLSKLDIRRCPLLKPRCQRGTGEDWPYIRHIPRITIDFEDI</sequence>
<dbReference type="Gene3D" id="3.80.10.10">
    <property type="entry name" value="Ribonuclease Inhibitor"/>
    <property type="match status" value="4"/>
</dbReference>
<evidence type="ECO:0000256" key="4">
    <source>
        <dbReference type="ARBA" id="ARBA00022821"/>
    </source>
</evidence>
<evidence type="ECO:0000313" key="15">
    <source>
        <dbReference type="RefSeq" id="XP_015883529.4"/>
    </source>
</evidence>
<evidence type="ECO:0000256" key="3">
    <source>
        <dbReference type="ARBA" id="ARBA00022741"/>
    </source>
</evidence>
<keyword evidence="5" id="KW-0067">ATP-binding</keyword>
<evidence type="ECO:0000313" key="17">
    <source>
        <dbReference type="RefSeq" id="XP_024929648.3"/>
    </source>
</evidence>
<dbReference type="InterPro" id="IPR055414">
    <property type="entry name" value="LRR_R13L4/SHOC2-like"/>
</dbReference>
<dbReference type="RefSeq" id="XP_015883528.4">
    <property type="nucleotide sequence ID" value="XM_016028042.4"/>
</dbReference>
<dbReference type="Gene3D" id="1.10.10.10">
    <property type="entry name" value="Winged helix-like DNA-binding domain superfamily/Winged helix DNA-binding domain"/>
    <property type="match status" value="1"/>
</dbReference>
<dbReference type="RefSeq" id="XP_048330400.2">
    <property type="nucleotide sequence ID" value="XM_048474443.2"/>
</dbReference>
<dbReference type="GeneID" id="107419294"/>
<dbReference type="Gene3D" id="1.20.5.4130">
    <property type="match status" value="1"/>
</dbReference>
<feature type="domain" description="R13L1/DRL21-like LRR repeat region" evidence="10">
    <location>
        <begin position="772"/>
        <end position="896"/>
    </location>
</feature>
<dbReference type="RefSeq" id="XP_015883526.4">
    <property type="nucleotide sequence ID" value="XM_016028040.4"/>
</dbReference>